<evidence type="ECO:0000256" key="6">
    <source>
        <dbReference type="ARBA" id="ARBA00035120"/>
    </source>
</evidence>
<feature type="transmembrane region" description="Helical" evidence="8">
    <location>
        <begin position="57"/>
        <end position="75"/>
    </location>
</feature>
<evidence type="ECO:0000313" key="9">
    <source>
        <dbReference type="EMBL" id="CAB4539727.1"/>
    </source>
</evidence>
<evidence type="ECO:0000256" key="1">
    <source>
        <dbReference type="ARBA" id="ARBA00004651"/>
    </source>
</evidence>
<protein>
    <submittedName>
        <fullName evidence="9">Unannotated protein</fullName>
    </submittedName>
</protein>
<evidence type="ECO:0000256" key="2">
    <source>
        <dbReference type="ARBA" id="ARBA00022475"/>
    </source>
</evidence>
<dbReference type="InterPro" id="IPR003691">
    <property type="entry name" value="FluC"/>
</dbReference>
<dbReference type="EMBL" id="CAEZYL010000108">
    <property type="protein sequence ID" value="CAB4731292.1"/>
    <property type="molecule type" value="Genomic_DNA"/>
</dbReference>
<organism evidence="9">
    <name type="scientific">freshwater metagenome</name>
    <dbReference type="NCBI Taxonomy" id="449393"/>
    <lineage>
        <taxon>unclassified sequences</taxon>
        <taxon>metagenomes</taxon>
        <taxon>ecological metagenomes</taxon>
    </lineage>
</organism>
<evidence type="ECO:0000256" key="4">
    <source>
        <dbReference type="ARBA" id="ARBA00022989"/>
    </source>
</evidence>
<dbReference type="NCBIfam" id="TIGR00494">
    <property type="entry name" value="crcB"/>
    <property type="match status" value="1"/>
</dbReference>
<dbReference type="HAMAP" id="MF_00454">
    <property type="entry name" value="FluC"/>
    <property type="match status" value="1"/>
</dbReference>
<keyword evidence="4 8" id="KW-1133">Transmembrane helix</keyword>
<dbReference type="AlphaFoldDB" id="A0A6J6BM96"/>
<keyword evidence="3 8" id="KW-0812">Transmembrane</keyword>
<proteinExistence type="inferred from homology"/>
<comment type="subcellular location">
    <subcellularLocation>
        <location evidence="1">Cell membrane</location>
        <topology evidence="1">Multi-pass membrane protein</topology>
    </subcellularLocation>
</comment>
<dbReference type="EMBL" id="CAEZUD010000001">
    <property type="protein sequence ID" value="CAB4581484.1"/>
    <property type="molecule type" value="Genomic_DNA"/>
</dbReference>
<feature type="transmembrane region" description="Helical" evidence="8">
    <location>
        <begin position="32"/>
        <end position="50"/>
    </location>
</feature>
<reference evidence="9" key="1">
    <citation type="submission" date="2020-05" db="EMBL/GenBank/DDBJ databases">
        <authorList>
            <person name="Chiriac C."/>
            <person name="Salcher M."/>
            <person name="Ghai R."/>
            <person name="Kavagutti S V."/>
        </authorList>
    </citation>
    <scope>NUCLEOTIDE SEQUENCE</scope>
</reference>
<name>A0A6J6BM96_9ZZZZ</name>
<dbReference type="Pfam" id="PF02537">
    <property type="entry name" value="CRCB"/>
    <property type="match status" value="1"/>
</dbReference>
<dbReference type="PANTHER" id="PTHR28259:SF1">
    <property type="entry name" value="FLUORIDE EXPORT PROTEIN 1-RELATED"/>
    <property type="match status" value="1"/>
</dbReference>
<feature type="transmembrane region" description="Helical" evidence="8">
    <location>
        <begin position="87"/>
        <end position="112"/>
    </location>
</feature>
<dbReference type="PANTHER" id="PTHR28259">
    <property type="entry name" value="FLUORIDE EXPORT PROTEIN 1-RELATED"/>
    <property type="match status" value="1"/>
</dbReference>
<keyword evidence="5 8" id="KW-0472">Membrane</keyword>
<comment type="similarity">
    <text evidence="6">Belongs to the fluoride channel Fluc/FEX (TC 1.A.43) family.</text>
</comment>
<evidence type="ECO:0000256" key="8">
    <source>
        <dbReference type="SAM" id="Phobius"/>
    </source>
</evidence>
<keyword evidence="2" id="KW-1003">Cell membrane</keyword>
<dbReference type="GO" id="GO:1903425">
    <property type="term" value="F:fluoride transmembrane transporter activity"/>
    <property type="evidence" value="ECO:0007669"/>
    <property type="project" value="TreeGrafter"/>
</dbReference>
<comment type="catalytic activity">
    <reaction evidence="7">
        <text>fluoride(in) = fluoride(out)</text>
        <dbReference type="Rhea" id="RHEA:76159"/>
        <dbReference type="ChEBI" id="CHEBI:17051"/>
    </reaction>
    <physiologicalReaction direction="left-to-right" evidence="7">
        <dbReference type="Rhea" id="RHEA:76160"/>
    </physiologicalReaction>
</comment>
<accession>A0A6J6BM96</accession>
<evidence type="ECO:0000313" key="11">
    <source>
        <dbReference type="EMBL" id="CAB4731292.1"/>
    </source>
</evidence>
<dbReference type="GO" id="GO:0005886">
    <property type="term" value="C:plasma membrane"/>
    <property type="evidence" value="ECO:0007669"/>
    <property type="project" value="UniProtKB-SubCell"/>
</dbReference>
<sequence length="114" mass="12047">MKALFVALGAGLGAPARYVVDYYVKRAHSSLIPYETLGINILGSFILGLVIDGNQNVSLLLGTGFAGAFTTWSTLSVEQHSLLKNKRYLAAVTYLIATLVLGVGAAALGIYLTK</sequence>
<evidence type="ECO:0000256" key="5">
    <source>
        <dbReference type="ARBA" id="ARBA00023136"/>
    </source>
</evidence>
<evidence type="ECO:0000313" key="10">
    <source>
        <dbReference type="EMBL" id="CAB4581484.1"/>
    </source>
</evidence>
<evidence type="ECO:0000256" key="3">
    <source>
        <dbReference type="ARBA" id="ARBA00022692"/>
    </source>
</evidence>
<evidence type="ECO:0000256" key="7">
    <source>
        <dbReference type="ARBA" id="ARBA00035585"/>
    </source>
</evidence>
<gene>
    <name evidence="9" type="ORF">UFOPK1380_00976</name>
    <name evidence="10" type="ORF">UFOPK1778_00002</name>
    <name evidence="11" type="ORF">UFOPK2689_01190</name>
</gene>
<dbReference type="EMBL" id="CAEZSC010000065">
    <property type="protein sequence ID" value="CAB4539727.1"/>
    <property type="molecule type" value="Genomic_DNA"/>
</dbReference>